<evidence type="ECO:0000256" key="6">
    <source>
        <dbReference type="ARBA" id="ARBA00022840"/>
    </source>
</evidence>
<comment type="similarity">
    <text evidence="9 10">Belongs to the pyridoxine kinase family. PdxY subfamily.</text>
</comment>
<comment type="subunit">
    <text evidence="2 10">Homodimer.</text>
</comment>
<dbReference type="Gene3D" id="3.40.1190.20">
    <property type="match status" value="1"/>
</dbReference>
<dbReference type="FunFam" id="3.40.1190.20:FF:000008">
    <property type="entry name" value="Pyridoxal kinase PdxY"/>
    <property type="match status" value="1"/>
</dbReference>
<name>A0A0H3PNE6_HAEI3</name>
<evidence type="ECO:0000256" key="3">
    <source>
        <dbReference type="ARBA" id="ARBA00022679"/>
    </source>
</evidence>
<protein>
    <recommendedName>
        <fullName evidence="10">Pyridoxal kinase PdxY</fullName>
        <shortName evidence="10">PL kinase</shortName>
        <ecNumber evidence="10">2.7.1.35</ecNumber>
    </recommendedName>
</protein>
<dbReference type="EMBL" id="AAZF01000002">
    <property type="protein sequence ID" value="EDJ93399.1"/>
    <property type="molecule type" value="Genomic_DNA"/>
</dbReference>
<dbReference type="Pfam" id="PF08543">
    <property type="entry name" value="Phos_pyr_kin"/>
    <property type="match status" value="1"/>
</dbReference>
<proteinExistence type="inferred from homology"/>
<dbReference type="Proteomes" id="UP000003185">
    <property type="component" value="Unassembled WGS sequence"/>
</dbReference>
<keyword evidence="4 10" id="KW-0547">Nucleotide-binding</keyword>
<dbReference type="EC" id="2.7.1.35" evidence="10"/>
<keyword evidence="6 10" id="KW-0067">ATP-binding</keyword>
<dbReference type="AlphaFoldDB" id="A0A0H3PNE6"/>
<comment type="caution">
    <text evidence="10">Lacks conserved residue(s) required for the propagation of feature annotation.</text>
</comment>
<evidence type="ECO:0000256" key="1">
    <source>
        <dbReference type="ARBA" id="ARBA00005210"/>
    </source>
</evidence>
<evidence type="ECO:0000256" key="8">
    <source>
        <dbReference type="ARBA" id="ARBA00049293"/>
    </source>
</evidence>
<dbReference type="PANTHER" id="PTHR10534">
    <property type="entry name" value="PYRIDOXAL KINASE"/>
    <property type="match status" value="1"/>
</dbReference>
<dbReference type="NCBIfam" id="NF004398">
    <property type="entry name" value="PRK05756.1"/>
    <property type="match status" value="1"/>
</dbReference>
<dbReference type="CDD" id="cd01173">
    <property type="entry name" value="pyridoxal_pyridoxamine_kinase"/>
    <property type="match status" value="1"/>
</dbReference>
<dbReference type="GO" id="GO:0008478">
    <property type="term" value="F:pyridoxal kinase activity"/>
    <property type="evidence" value="ECO:0007669"/>
    <property type="project" value="UniProtKB-UniRule"/>
</dbReference>
<dbReference type="GO" id="GO:0005829">
    <property type="term" value="C:cytosol"/>
    <property type="evidence" value="ECO:0007669"/>
    <property type="project" value="TreeGrafter"/>
</dbReference>
<dbReference type="Proteomes" id="UP000837958">
    <property type="component" value="Chromosome"/>
</dbReference>
<dbReference type="EMBL" id="OV040719">
    <property type="protein sequence ID" value="CAH0450604.1"/>
    <property type="molecule type" value="Genomic_DNA"/>
</dbReference>
<dbReference type="NCBIfam" id="TIGR00687">
    <property type="entry name" value="pyridox_kin"/>
    <property type="match status" value="1"/>
</dbReference>
<dbReference type="GO" id="GO:0005524">
    <property type="term" value="F:ATP binding"/>
    <property type="evidence" value="ECO:0007669"/>
    <property type="project" value="UniProtKB-UniRule"/>
</dbReference>
<dbReference type="UniPathway" id="UPA01068">
    <property type="reaction ID" value="UER00298"/>
</dbReference>
<dbReference type="HAMAP" id="MF_01639">
    <property type="entry name" value="PdxY"/>
    <property type="match status" value="1"/>
</dbReference>
<organism evidence="13 14">
    <name type="scientific">Haemophilus influenzae (strain NTHi 3655)</name>
    <dbReference type="NCBI Taxonomy" id="375177"/>
    <lineage>
        <taxon>Bacteria</taxon>
        <taxon>Pseudomonadati</taxon>
        <taxon>Pseudomonadota</taxon>
        <taxon>Gammaproteobacteria</taxon>
        <taxon>Pasteurellales</taxon>
        <taxon>Pasteurellaceae</taxon>
        <taxon>Haemophilus</taxon>
    </lineage>
</organism>
<feature type="binding site" evidence="10">
    <location>
        <begin position="44"/>
        <end position="45"/>
    </location>
    <ligand>
        <name>substrate</name>
    </ligand>
</feature>
<evidence type="ECO:0000259" key="11">
    <source>
        <dbReference type="Pfam" id="PF08543"/>
    </source>
</evidence>
<keyword evidence="3 10" id="KW-0808">Transferase</keyword>
<evidence type="ECO:0000256" key="2">
    <source>
        <dbReference type="ARBA" id="ARBA00011738"/>
    </source>
</evidence>
<accession>A0A0H3PNE6</accession>
<evidence type="ECO:0000313" key="15">
    <source>
        <dbReference type="Proteomes" id="UP000837958"/>
    </source>
</evidence>
<comment type="catalytic activity">
    <reaction evidence="8 10">
        <text>pyridoxal + ATP = pyridoxal 5'-phosphate + ADP + H(+)</text>
        <dbReference type="Rhea" id="RHEA:10224"/>
        <dbReference type="ChEBI" id="CHEBI:15378"/>
        <dbReference type="ChEBI" id="CHEBI:17310"/>
        <dbReference type="ChEBI" id="CHEBI:30616"/>
        <dbReference type="ChEBI" id="CHEBI:456216"/>
        <dbReference type="ChEBI" id="CHEBI:597326"/>
        <dbReference type="EC" id="2.7.1.35"/>
    </reaction>
</comment>
<evidence type="ECO:0000313" key="13">
    <source>
        <dbReference type="EMBL" id="EDJ93399.1"/>
    </source>
</evidence>
<dbReference type="InterPro" id="IPR013749">
    <property type="entry name" value="PM/HMP-P_kinase-1"/>
</dbReference>
<reference evidence="15" key="2">
    <citation type="submission" date="2021-11" db="EMBL/GenBank/DDBJ databases">
        <authorList>
            <person name="Riesbeck K."/>
        </authorList>
    </citation>
    <scope>NUCLEOTIDE SEQUENCE [LARGE SCALE GENOMIC DNA]</scope>
</reference>
<dbReference type="InterPro" id="IPR004625">
    <property type="entry name" value="PyrdxlKinase"/>
</dbReference>
<dbReference type="RefSeq" id="WP_005656408.1">
    <property type="nucleotide sequence ID" value="NZ_AAZF01000002.1"/>
</dbReference>
<keyword evidence="7 10" id="KW-0460">Magnesium</keyword>
<feature type="binding site" evidence="10">
    <location>
        <position position="224"/>
    </location>
    <ligand>
        <name>substrate</name>
    </ligand>
</feature>
<comment type="cofactor">
    <cofactor evidence="10">
        <name>Mg(2+)</name>
        <dbReference type="ChEBI" id="CHEBI:18420"/>
    </cofactor>
</comment>
<dbReference type="PANTHER" id="PTHR10534:SF2">
    <property type="entry name" value="PYRIDOXAL KINASE"/>
    <property type="match status" value="1"/>
</dbReference>
<reference evidence="12" key="3">
    <citation type="submission" date="2024-01" db="EMBL/GenBank/DDBJ databases">
        <authorList>
            <person name="Riesbeck K."/>
        </authorList>
    </citation>
    <scope>NUCLEOTIDE SEQUENCE</scope>
    <source>
        <strain evidence="12">3655</strain>
    </source>
</reference>
<reference evidence="13 14" key="1">
    <citation type="journal article" date="2007" name="Genome Biol.">
        <title>Characterization and modeling of the Haemophilus influenzae core and supragenomes based on the complete genomic sequences of Rd and 12 clinical nontypeable strains.</title>
        <authorList>
            <person name="Hogg J.S."/>
            <person name="Hu F.Z."/>
            <person name="Janto B."/>
            <person name="Boissy R."/>
            <person name="Hayes J."/>
            <person name="Keefe R."/>
            <person name="Post J.C."/>
            <person name="Ehrlich G.D."/>
        </authorList>
    </citation>
    <scope>NUCLEOTIDE SEQUENCE [LARGE SCALE GENOMIC DNA]</scope>
    <source>
        <strain evidence="13">3655</strain>
        <strain evidence="14">NTHi 3655</strain>
    </source>
</reference>
<dbReference type="InterPro" id="IPR023685">
    <property type="entry name" value="Pyridoxal_kinase_PdxY"/>
</dbReference>
<feature type="binding site" evidence="10">
    <location>
        <position position="181"/>
    </location>
    <ligand>
        <name>ATP</name>
        <dbReference type="ChEBI" id="CHEBI:30616"/>
    </ligand>
</feature>
<evidence type="ECO:0000256" key="9">
    <source>
        <dbReference type="ARBA" id="ARBA00061702"/>
    </source>
</evidence>
<comment type="function">
    <text evidence="10">Pyridoxal kinase involved in the salvage pathway of pyridoxal 5'-phosphate (PLP). Catalyzes the phosphorylation of pyridoxal to PLP.</text>
</comment>
<dbReference type="GO" id="GO:0009443">
    <property type="term" value="P:pyridoxal 5'-phosphate salvage"/>
    <property type="evidence" value="ECO:0007669"/>
    <property type="project" value="UniProtKB-UniRule"/>
</dbReference>
<evidence type="ECO:0000313" key="12">
    <source>
        <dbReference type="EMBL" id="CAH0450604.1"/>
    </source>
</evidence>
<comment type="pathway">
    <text evidence="1 10">Cofactor metabolism; pyridoxal 5'-phosphate salvage; pyridoxal 5'-phosphate from pyridoxal: step 1/1.</text>
</comment>
<evidence type="ECO:0000256" key="5">
    <source>
        <dbReference type="ARBA" id="ARBA00022777"/>
    </source>
</evidence>
<evidence type="ECO:0000256" key="10">
    <source>
        <dbReference type="HAMAP-Rule" id="MF_01639"/>
    </source>
</evidence>
<evidence type="ECO:0000313" key="14">
    <source>
        <dbReference type="Proteomes" id="UP000003185"/>
    </source>
</evidence>
<evidence type="ECO:0000256" key="4">
    <source>
        <dbReference type="ARBA" id="ARBA00022741"/>
    </source>
</evidence>
<keyword evidence="5 10" id="KW-0418">Kinase</keyword>
<gene>
    <name evidence="10" type="primary">pdxY</name>
    <name evidence="13" type="ORF">CGSHi3655_02519</name>
    <name evidence="12" type="ORF">KRLU3655_LOCUS680</name>
</gene>
<dbReference type="GO" id="GO:0000287">
    <property type="term" value="F:magnesium ion binding"/>
    <property type="evidence" value="ECO:0007669"/>
    <property type="project" value="UniProtKB-UniRule"/>
</dbReference>
<dbReference type="InterPro" id="IPR029056">
    <property type="entry name" value="Ribokinase-like"/>
</dbReference>
<dbReference type="SUPFAM" id="SSF53613">
    <property type="entry name" value="Ribokinase-like"/>
    <property type="match status" value="1"/>
</dbReference>
<feature type="binding site" evidence="10">
    <location>
        <position position="9"/>
    </location>
    <ligand>
        <name>substrate</name>
    </ligand>
</feature>
<sequence length="288" mass="31716">MKNVLSIQSHVVYGFAGNKSATFPMQLLGVDVWALNTVQFSNHTQYGKWTGMVIPQEQIREIVTGLDNIEKLQECDALLSGYLGSAEQVDQILFALEQIKLRNPNALYLCDPVMPHPKKSCVVANGVCEALIEKAIPVADIMTPNLHELRQLTEFPINTFDDVLKAVNALIAKGVKKVLVKHLGSAGKINDPDTFEIIMATPEGVWHLSRPLYQFNFEPVGVGDLIAGTFLANLLNGKSDVEAFEAMNNEVAGVMKTTFELGSYELQTIAARFEILNPSSHYKAEKVA</sequence>
<feature type="binding site" evidence="10">
    <location>
        <position position="148"/>
    </location>
    <ligand>
        <name>ATP</name>
        <dbReference type="ChEBI" id="CHEBI:30616"/>
    </ligand>
</feature>
<feature type="domain" description="Pyridoxamine kinase/Phosphomethylpyrimidine kinase" evidence="11">
    <location>
        <begin position="73"/>
        <end position="264"/>
    </location>
</feature>
<feature type="binding site" evidence="10">
    <location>
        <position position="111"/>
    </location>
    <ligand>
        <name>ATP</name>
        <dbReference type="ChEBI" id="CHEBI:30616"/>
    </ligand>
</feature>
<evidence type="ECO:0000256" key="7">
    <source>
        <dbReference type="ARBA" id="ARBA00022842"/>
    </source>
</evidence>